<accession>A0A814NK45</accession>
<evidence type="ECO:0008006" key="3">
    <source>
        <dbReference type="Google" id="ProtNLM"/>
    </source>
</evidence>
<dbReference type="OrthoDB" id="119028at2759"/>
<keyword evidence="2" id="KW-1185">Reference proteome</keyword>
<organism evidence="1 2">
    <name type="scientific">Brachionus calyciflorus</name>
    <dbReference type="NCBI Taxonomy" id="104777"/>
    <lineage>
        <taxon>Eukaryota</taxon>
        <taxon>Metazoa</taxon>
        <taxon>Spiralia</taxon>
        <taxon>Gnathifera</taxon>
        <taxon>Rotifera</taxon>
        <taxon>Eurotatoria</taxon>
        <taxon>Monogononta</taxon>
        <taxon>Pseudotrocha</taxon>
        <taxon>Ploima</taxon>
        <taxon>Brachionidae</taxon>
        <taxon>Brachionus</taxon>
    </lineage>
</organism>
<comment type="caution">
    <text evidence="1">The sequence shown here is derived from an EMBL/GenBank/DDBJ whole genome shotgun (WGS) entry which is preliminary data.</text>
</comment>
<dbReference type="EMBL" id="CAJNOC010007175">
    <property type="protein sequence ID" value="CAF1093364.1"/>
    <property type="molecule type" value="Genomic_DNA"/>
</dbReference>
<dbReference type="Proteomes" id="UP000663879">
    <property type="component" value="Unassembled WGS sequence"/>
</dbReference>
<reference evidence="1" key="1">
    <citation type="submission" date="2021-02" db="EMBL/GenBank/DDBJ databases">
        <authorList>
            <person name="Nowell W R."/>
        </authorList>
    </citation>
    <scope>NUCLEOTIDE SEQUENCE</scope>
    <source>
        <strain evidence="1">Ploen Becks lab</strain>
    </source>
</reference>
<proteinExistence type="predicted"/>
<evidence type="ECO:0000313" key="1">
    <source>
        <dbReference type="EMBL" id="CAF1093364.1"/>
    </source>
</evidence>
<name>A0A814NK45_9BILA</name>
<protein>
    <recommendedName>
        <fullName evidence="3">Transposase</fullName>
    </recommendedName>
</protein>
<gene>
    <name evidence="1" type="ORF">OXX778_LOCUS20783</name>
</gene>
<sequence length="77" mass="9058">MCWAHVLRNVDKRIYVITEKAYRNLIKEDIKKLQKSYCSELFNCGYELLEKNGLIKIPNANHSWITSEKSGLTQQIK</sequence>
<feature type="non-terminal residue" evidence="1">
    <location>
        <position position="77"/>
    </location>
</feature>
<dbReference type="AlphaFoldDB" id="A0A814NK45"/>
<evidence type="ECO:0000313" key="2">
    <source>
        <dbReference type="Proteomes" id="UP000663879"/>
    </source>
</evidence>